<evidence type="ECO:0000313" key="3">
    <source>
        <dbReference type="Proteomes" id="UP000076268"/>
    </source>
</evidence>
<comment type="caution">
    <text evidence="2">The sequence shown here is derived from an EMBL/GenBank/DDBJ whole genome shotgun (WGS) entry which is preliminary data.</text>
</comment>
<keyword evidence="1" id="KW-1133">Transmembrane helix</keyword>
<name>A0A154BVZ1_ANASB</name>
<keyword evidence="1" id="KW-0812">Transmembrane</keyword>
<sequence length="91" mass="10888">MIVLTYFLWNCAAFLLVRMDKYRARHGRWRVPERIFFLWALLFGAAGILLGMYIYRHKTRHASFVFGIPLLLVVNFACYYFALSKRWVSFS</sequence>
<dbReference type="Proteomes" id="UP000076268">
    <property type="component" value="Unassembled WGS sequence"/>
</dbReference>
<evidence type="ECO:0000313" key="2">
    <source>
        <dbReference type="EMBL" id="KYZ78106.1"/>
    </source>
</evidence>
<dbReference type="GO" id="GO:0003676">
    <property type="term" value="F:nucleic acid binding"/>
    <property type="evidence" value="ECO:0007669"/>
    <property type="project" value="InterPro"/>
</dbReference>
<organism evidence="2 3">
    <name type="scientific">Anaerosporomusa subterranea</name>
    <dbReference type="NCBI Taxonomy" id="1794912"/>
    <lineage>
        <taxon>Bacteria</taxon>
        <taxon>Bacillati</taxon>
        <taxon>Bacillota</taxon>
        <taxon>Negativicutes</taxon>
        <taxon>Acetonemataceae</taxon>
        <taxon>Anaerosporomusa</taxon>
    </lineage>
</organism>
<dbReference type="InterPro" id="IPR010718">
    <property type="entry name" value="DUF1294"/>
</dbReference>
<keyword evidence="1" id="KW-0472">Membrane</keyword>
<feature type="transmembrane region" description="Helical" evidence="1">
    <location>
        <begin position="35"/>
        <end position="55"/>
    </location>
</feature>
<gene>
    <name evidence="2" type="ORF">AXX12_00740</name>
</gene>
<proteinExistence type="predicted"/>
<keyword evidence="3" id="KW-1185">Reference proteome</keyword>
<dbReference type="AlphaFoldDB" id="A0A154BVZ1"/>
<dbReference type="Pfam" id="PF06961">
    <property type="entry name" value="DUF1294"/>
    <property type="match status" value="1"/>
</dbReference>
<evidence type="ECO:0008006" key="4">
    <source>
        <dbReference type="Google" id="ProtNLM"/>
    </source>
</evidence>
<protein>
    <recommendedName>
        <fullName evidence="4">DUF1294 domain-containing protein</fullName>
    </recommendedName>
</protein>
<dbReference type="PIRSF" id="PIRSF002599">
    <property type="entry name" value="Cold_shock_A"/>
    <property type="match status" value="1"/>
</dbReference>
<evidence type="ECO:0000256" key="1">
    <source>
        <dbReference type="SAM" id="Phobius"/>
    </source>
</evidence>
<dbReference type="InterPro" id="IPR012156">
    <property type="entry name" value="Cold_shock_CspA"/>
</dbReference>
<dbReference type="EMBL" id="LSGP01000001">
    <property type="protein sequence ID" value="KYZ78106.1"/>
    <property type="molecule type" value="Genomic_DNA"/>
</dbReference>
<accession>A0A154BVZ1</accession>
<reference evidence="2 3" key="1">
    <citation type="submission" date="2016-02" db="EMBL/GenBank/DDBJ databases">
        <title>Anaerosporomusa subterraneum gen. nov., sp. nov., a spore-forming obligate anaerobe isolated from saprolite.</title>
        <authorList>
            <person name="Choi J.K."/>
            <person name="Shah M."/>
            <person name="Yee N."/>
        </authorList>
    </citation>
    <scope>NUCLEOTIDE SEQUENCE [LARGE SCALE GENOMIC DNA]</scope>
    <source>
        <strain evidence="2 3">RU4</strain>
    </source>
</reference>
<feature type="transmembrane region" description="Helical" evidence="1">
    <location>
        <begin position="62"/>
        <end position="82"/>
    </location>
</feature>